<dbReference type="EMBL" id="CAJVPW010000960">
    <property type="protein sequence ID" value="CAG8470865.1"/>
    <property type="molecule type" value="Genomic_DNA"/>
</dbReference>
<gene>
    <name evidence="1" type="ORF">SPELUC_LOCUS1688</name>
</gene>
<reference evidence="1" key="1">
    <citation type="submission" date="2021-06" db="EMBL/GenBank/DDBJ databases">
        <authorList>
            <person name="Kallberg Y."/>
            <person name="Tangrot J."/>
            <person name="Rosling A."/>
        </authorList>
    </citation>
    <scope>NUCLEOTIDE SEQUENCE</scope>
    <source>
        <strain evidence="1">28 12/20/2015</strain>
    </source>
</reference>
<proteinExistence type="predicted"/>
<evidence type="ECO:0000313" key="2">
    <source>
        <dbReference type="Proteomes" id="UP000789366"/>
    </source>
</evidence>
<organism evidence="1 2">
    <name type="scientific">Cetraspora pellucida</name>
    <dbReference type="NCBI Taxonomy" id="1433469"/>
    <lineage>
        <taxon>Eukaryota</taxon>
        <taxon>Fungi</taxon>
        <taxon>Fungi incertae sedis</taxon>
        <taxon>Mucoromycota</taxon>
        <taxon>Glomeromycotina</taxon>
        <taxon>Glomeromycetes</taxon>
        <taxon>Diversisporales</taxon>
        <taxon>Gigasporaceae</taxon>
        <taxon>Cetraspora</taxon>
    </lineage>
</organism>
<feature type="non-terminal residue" evidence="1">
    <location>
        <position position="1"/>
    </location>
</feature>
<name>A0ACA9KFU4_9GLOM</name>
<evidence type="ECO:0000313" key="1">
    <source>
        <dbReference type="EMBL" id="CAG8470865.1"/>
    </source>
</evidence>
<sequence>QQKAPIISNNLRRTSKTSPVKLNQKRKAISITEVLDTYYMPEILVEENNDILTNKIKDPMPTDNETISETILENLIDEYLELLKNFTLEPRKGLRIEHDNNEQKTYNYYLKTVVNKPKVLGWHLKHIKNVEMDNSK</sequence>
<dbReference type="Proteomes" id="UP000789366">
    <property type="component" value="Unassembled WGS sequence"/>
</dbReference>
<protein>
    <submittedName>
        <fullName evidence="1">446_t:CDS:1</fullName>
    </submittedName>
</protein>
<comment type="caution">
    <text evidence="1">The sequence shown here is derived from an EMBL/GenBank/DDBJ whole genome shotgun (WGS) entry which is preliminary data.</text>
</comment>
<accession>A0ACA9KFU4</accession>
<keyword evidence="2" id="KW-1185">Reference proteome</keyword>